<dbReference type="Proteomes" id="UP000245461">
    <property type="component" value="Unassembled WGS sequence"/>
</dbReference>
<gene>
    <name evidence="3" type="ORF">DKG74_16425</name>
</gene>
<feature type="compositionally biased region" description="Basic and acidic residues" evidence="1">
    <location>
        <begin position="114"/>
        <end position="128"/>
    </location>
</feature>
<feature type="domain" description="C2H2-type" evidence="2">
    <location>
        <begin position="76"/>
        <end position="96"/>
    </location>
</feature>
<organism evidence="3 4">
    <name type="scientific">Zavarzinia aquatilis</name>
    <dbReference type="NCBI Taxonomy" id="2211142"/>
    <lineage>
        <taxon>Bacteria</taxon>
        <taxon>Pseudomonadati</taxon>
        <taxon>Pseudomonadota</taxon>
        <taxon>Alphaproteobacteria</taxon>
        <taxon>Rhodospirillales</taxon>
        <taxon>Zavarziniaceae</taxon>
        <taxon>Zavarzinia</taxon>
    </lineage>
</organism>
<dbReference type="AlphaFoldDB" id="A0A317E1F1"/>
<dbReference type="Pfam" id="PF08882">
    <property type="entry name" value="Acetone_carb_G"/>
    <property type="match status" value="1"/>
</dbReference>
<dbReference type="InterPro" id="IPR016750">
    <property type="entry name" value="Aceto_COase_bsu/gsu"/>
</dbReference>
<evidence type="ECO:0000256" key="1">
    <source>
        <dbReference type="SAM" id="MobiDB-lite"/>
    </source>
</evidence>
<evidence type="ECO:0000313" key="4">
    <source>
        <dbReference type="Proteomes" id="UP000245461"/>
    </source>
</evidence>
<dbReference type="PROSITE" id="PS00028">
    <property type="entry name" value="ZINC_FINGER_C2H2_1"/>
    <property type="match status" value="1"/>
</dbReference>
<evidence type="ECO:0000313" key="3">
    <source>
        <dbReference type="EMBL" id="PWR20264.1"/>
    </source>
</evidence>
<proteinExistence type="predicted"/>
<feature type="region of interest" description="Disordered" evidence="1">
    <location>
        <begin position="112"/>
        <end position="146"/>
    </location>
</feature>
<name>A0A317E1F1_9PROT</name>
<dbReference type="OrthoDB" id="8688459at2"/>
<protein>
    <submittedName>
        <fullName evidence="3">Acetone carboxylase subunit gamma</fullName>
    </submittedName>
</protein>
<evidence type="ECO:0000259" key="2">
    <source>
        <dbReference type="PROSITE" id="PS00028"/>
    </source>
</evidence>
<dbReference type="EMBL" id="QGLE01000010">
    <property type="protein sequence ID" value="PWR20264.1"/>
    <property type="molecule type" value="Genomic_DNA"/>
</dbReference>
<keyword evidence="4" id="KW-1185">Reference proteome</keyword>
<reference evidence="3 4" key="1">
    <citation type="submission" date="2018-05" db="EMBL/GenBank/DDBJ databases">
        <title>Zavarzinia sp. HR-AS.</title>
        <authorList>
            <person name="Lee Y."/>
            <person name="Jeon C.O."/>
        </authorList>
    </citation>
    <scope>NUCLEOTIDE SEQUENCE [LARGE SCALE GENOMIC DNA]</scope>
    <source>
        <strain evidence="3 4">HR-AS</strain>
    </source>
</reference>
<dbReference type="InterPro" id="IPR013087">
    <property type="entry name" value="Znf_C2H2_type"/>
</dbReference>
<dbReference type="RefSeq" id="WP_109907261.1">
    <property type="nucleotide sequence ID" value="NZ_QGLE01000010.1"/>
</dbReference>
<feature type="compositionally biased region" description="Basic residues" evidence="1">
    <location>
        <begin position="129"/>
        <end position="139"/>
    </location>
</feature>
<sequence length="146" mass="17292">MKVLVTEYLRLDLTRETWECRRCDHEIASARENYKTGLLIHDREPSEIHKPMLDPKRYDFTFAPNPRWCRILEYYCPSCGTLVETEYTVPGHPPTHDIEFDIDALKAQWANRKPVVERTPGKDLPRPEGHHHHHHHHHHDHEATKG</sequence>
<accession>A0A317E1F1</accession>
<comment type="caution">
    <text evidence="3">The sequence shown here is derived from an EMBL/GenBank/DDBJ whole genome shotgun (WGS) entry which is preliminary data.</text>
</comment>